<reference evidence="1" key="1">
    <citation type="journal article" date="2020" name="Nature">
        <title>Giant virus diversity and host interactions through global metagenomics.</title>
        <authorList>
            <person name="Schulz F."/>
            <person name="Roux S."/>
            <person name="Paez-Espino D."/>
            <person name="Jungbluth S."/>
            <person name="Walsh D.A."/>
            <person name="Denef V.J."/>
            <person name="McMahon K.D."/>
            <person name="Konstantinidis K.T."/>
            <person name="Eloe-Fadrosh E.A."/>
            <person name="Kyrpides N.C."/>
            <person name="Woyke T."/>
        </authorList>
    </citation>
    <scope>NUCLEOTIDE SEQUENCE</scope>
    <source>
        <strain evidence="1">GVMAG-M-3300023174-60</strain>
    </source>
</reference>
<organism evidence="1">
    <name type="scientific">viral metagenome</name>
    <dbReference type="NCBI Taxonomy" id="1070528"/>
    <lineage>
        <taxon>unclassified sequences</taxon>
        <taxon>metagenomes</taxon>
        <taxon>organismal metagenomes</taxon>
    </lineage>
</organism>
<accession>A0A6C0DUI5</accession>
<dbReference type="EMBL" id="MN739677">
    <property type="protein sequence ID" value="QHT20030.1"/>
    <property type="molecule type" value="Genomic_DNA"/>
</dbReference>
<dbReference type="AlphaFoldDB" id="A0A6C0DUI5"/>
<proteinExistence type="predicted"/>
<evidence type="ECO:0000313" key="1">
    <source>
        <dbReference type="EMBL" id="QHT20030.1"/>
    </source>
</evidence>
<name>A0A6C0DUI5_9ZZZZ</name>
<protein>
    <submittedName>
        <fullName evidence="1">Uncharacterized protein</fullName>
    </submittedName>
</protein>
<sequence length="319" mass="38288">MKVAVIFTGALRTIKKTIRYFKQNVLLNPDIDVFACIQNDTEVPNEEWDQWLKQEMGDHLKHTQWFSLSDHTDWLSIRDKSLSNLTIDEGWKNYIKNSGSIIEYYQMHLAYLKMCYYENNHSKYDYIIRTRTDTIFAKPVDFHWVNWSDEQVEQRVNRINDELTLSQIELTPQNKFKYFMSTIISDDLIGNIHNIISQYIPNQTSSIPETPPELNNYIKNGLYILVIRANNLYIIRRNLFNLIPSLPYMYGFLRSPYNDDYWFNAENQFQAACYFSNLALFDYNTLFENKSIYEYNEERYFDLDFNVINPYMLYCLVRN</sequence>